<dbReference type="GO" id="GO:0003677">
    <property type="term" value="F:DNA binding"/>
    <property type="evidence" value="ECO:0007669"/>
    <property type="project" value="InterPro"/>
</dbReference>
<proteinExistence type="predicted"/>
<protein>
    <submittedName>
        <fullName evidence="1">Helix-turn-helix domain-containing protein</fullName>
    </submittedName>
</protein>
<dbReference type="RefSeq" id="WP_052749396.1">
    <property type="nucleotide sequence ID" value="NZ_LAVS01000087.1"/>
</dbReference>
<organism evidence="1 2">
    <name type="scientific">Rheinheimera mesophila</name>
    <dbReference type="NCBI Taxonomy" id="1547515"/>
    <lineage>
        <taxon>Bacteria</taxon>
        <taxon>Pseudomonadati</taxon>
        <taxon>Pseudomonadota</taxon>
        <taxon>Gammaproteobacteria</taxon>
        <taxon>Chromatiales</taxon>
        <taxon>Chromatiaceae</taxon>
        <taxon>Rheinheimera</taxon>
    </lineage>
</organism>
<accession>A0A3P3QMT1</accession>
<dbReference type="OrthoDB" id="6479336at2"/>
<comment type="caution">
    <text evidence="1">The sequence shown here is derived from an EMBL/GenBank/DDBJ whole genome shotgun (WGS) entry which is preliminary data.</text>
</comment>
<dbReference type="Gene3D" id="1.10.10.10">
    <property type="entry name" value="Winged helix-like DNA-binding domain superfamily/Winged helix DNA-binding domain"/>
    <property type="match status" value="1"/>
</dbReference>
<reference evidence="1 2" key="1">
    <citation type="submission" date="2018-11" db="EMBL/GenBank/DDBJ databases">
        <title>Draft genome analysis of Rheinheimera mesophila isolated from an industrial waste site.</title>
        <authorList>
            <person name="Yu Q."/>
            <person name="Qi Y."/>
            <person name="Zhang H."/>
            <person name="Lu Y."/>
            <person name="Pu J."/>
        </authorList>
    </citation>
    <scope>NUCLEOTIDE SEQUENCE [LARGE SCALE GENOMIC DNA]</scope>
    <source>
        <strain evidence="1 2">IITR13</strain>
    </source>
</reference>
<sequence>MINYEEFWLDVNQTKLKCKNNYLILDCWQNQLYIAGKYLRLNEIQKRLFACLLKNVTRRSDLFNYLWFDCPQQNPSNSYHQLLHQIRGLCRDNNLPCLLLTFPAYGVRLDIEAVESIAVRSETGGKVA</sequence>
<dbReference type="EMBL" id="RRCF01000001">
    <property type="protein sequence ID" value="RRJ22511.1"/>
    <property type="molecule type" value="Genomic_DNA"/>
</dbReference>
<dbReference type="SUPFAM" id="SSF46894">
    <property type="entry name" value="C-terminal effector domain of the bipartite response regulators"/>
    <property type="match status" value="1"/>
</dbReference>
<gene>
    <name evidence="1" type="ORF">EIK76_00020</name>
</gene>
<dbReference type="InterPro" id="IPR016032">
    <property type="entry name" value="Sig_transdc_resp-reg_C-effctor"/>
</dbReference>
<name>A0A3P3QMT1_9GAMM</name>
<dbReference type="Proteomes" id="UP000276260">
    <property type="component" value="Unassembled WGS sequence"/>
</dbReference>
<dbReference type="AlphaFoldDB" id="A0A3P3QMT1"/>
<evidence type="ECO:0000313" key="2">
    <source>
        <dbReference type="Proteomes" id="UP000276260"/>
    </source>
</evidence>
<dbReference type="GO" id="GO:0006355">
    <property type="term" value="P:regulation of DNA-templated transcription"/>
    <property type="evidence" value="ECO:0007669"/>
    <property type="project" value="InterPro"/>
</dbReference>
<dbReference type="InterPro" id="IPR036388">
    <property type="entry name" value="WH-like_DNA-bd_sf"/>
</dbReference>
<evidence type="ECO:0000313" key="1">
    <source>
        <dbReference type="EMBL" id="RRJ22511.1"/>
    </source>
</evidence>
<keyword evidence="2" id="KW-1185">Reference proteome</keyword>